<dbReference type="EMBL" id="RRCH01000051">
    <property type="protein sequence ID" value="RRJ27619.1"/>
    <property type="molecule type" value="Genomic_DNA"/>
</dbReference>
<reference evidence="1 2" key="1">
    <citation type="submission" date="2018-11" db="EMBL/GenBank/DDBJ databases">
        <title>Taxonoimc description of Halomarina strain SPP-AMP-1.</title>
        <authorList>
            <person name="Pal Y."/>
            <person name="Srinivasana K."/>
            <person name="Verma A."/>
            <person name="Kumar P."/>
        </authorList>
    </citation>
    <scope>NUCLEOTIDE SEQUENCE [LARGE SCALE GENOMIC DNA]</scope>
    <source>
        <strain evidence="1 2">SPP-AMP-1</strain>
    </source>
</reference>
<dbReference type="OrthoDB" id="210911at2157"/>
<comment type="caution">
    <text evidence="1">The sequence shown here is derived from an EMBL/GenBank/DDBJ whole genome shotgun (WGS) entry which is preliminary data.</text>
</comment>
<proteinExistence type="predicted"/>
<evidence type="ECO:0000313" key="1">
    <source>
        <dbReference type="EMBL" id="RRJ27619.1"/>
    </source>
</evidence>
<dbReference type="RefSeq" id="WP_124957069.1">
    <property type="nucleotide sequence ID" value="NZ_RRCH01000051.1"/>
</dbReference>
<evidence type="ECO:0000313" key="2">
    <source>
        <dbReference type="Proteomes" id="UP000282322"/>
    </source>
</evidence>
<dbReference type="Pfam" id="PF13384">
    <property type="entry name" value="HTH_23"/>
    <property type="match status" value="1"/>
</dbReference>
<dbReference type="Gene3D" id="1.10.10.60">
    <property type="entry name" value="Homeodomain-like"/>
    <property type="match status" value="1"/>
</dbReference>
<keyword evidence="2" id="KW-1185">Reference proteome</keyword>
<dbReference type="AlphaFoldDB" id="A0A3P3R421"/>
<gene>
    <name evidence="1" type="ORF">EIK79_17535</name>
</gene>
<organism evidence="1 2">
    <name type="scientific">Halocatena pleomorpha</name>
    <dbReference type="NCBI Taxonomy" id="1785090"/>
    <lineage>
        <taxon>Archaea</taxon>
        <taxon>Methanobacteriati</taxon>
        <taxon>Methanobacteriota</taxon>
        <taxon>Stenosarchaea group</taxon>
        <taxon>Halobacteria</taxon>
        <taxon>Halobacteriales</taxon>
        <taxon>Natronomonadaceae</taxon>
        <taxon>Halocatena</taxon>
    </lineage>
</organism>
<dbReference type="Proteomes" id="UP000282322">
    <property type="component" value="Unassembled WGS sequence"/>
</dbReference>
<protein>
    <submittedName>
        <fullName evidence="1">Recombinase family protein</fullName>
    </submittedName>
</protein>
<name>A0A3P3R421_9EURY</name>
<sequence length="94" mass="10363">MAATFTELEAAIKRANVREGIAAAREQGKWHGRPPFGFDEGSDEYLTPNDDEKGVVVLDALDNGASRRQLARSLGISRSTVRTIAENRERYTAL</sequence>
<accession>A0A3P3R421</accession>